<sequence>MNKCAQMVSQSLVGYEVQGPQSESDQFSEPDYYDLMRHLGQPPIETNVATGQCHKDEVLAYLQNLHPMSEGKHIINYWKHQIIMGIFPNLGKIAFCYMSIVAS</sequence>
<dbReference type="OrthoDB" id="3264316at2759"/>
<dbReference type="AlphaFoldDB" id="A0A9Q3END2"/>
<organism evidence="1 2">
    <name type="scientific">Austropuccinia psidii MF-1</name>
    <dbReference type="NCBI Taxonomy" id="1389203"/>
    <lineage>
        <taxon>Eukaryota</taxon>
        <taxon>Fungi</taxon>
        <taxon>Dikarya</taxon>
        <taxon>Basidiomycota</taxon>
        <taxon>Pucciniomycotina</taxon>
        <taxon>Pucciniomycetes</taxon>
        <taxon>Pucciniales</taxon>
        <taxon>Sphaerophragmiaceae</taxon>
        <taxon>Austropuccinia</taxon>
    </lineage>
</organism>
<comment type="caution">
    <text evidence="1">The sequence shown here is derived from an EMBL/GenBank/DDBJ whole genome shotgun (WGS) entry which is preliminary data.</text>
</comment>
<gene>
    <name evidence="1" type="ORF">O181_061713</name>
</gene>
<keyword evidence="2" id="KW-1185">Reference proteome</keyword>
<reference evidence="1" key="1">
    <citation type="submission" date="2021-03" db="EMBL/GenBank/DDBJ databases">
        <title>Draft genome sequence of rust myrtle Austropuccinia psidii MF-1, a brazilian biotype.</title>
        <authorList>
            <person name="Quecine M.C."/>
            <person name="Pachon D.M.R."/>
            <person name="Bonatelli M.L."/>
            <person name="Correr F.H."/>
            <person name="Franceschini L.M."/>
            <person name="Leite T.F."/>
            <person name="Margarido G.R.A."/>
            <person name="Almeida C.A."/>
            <person name="Ferrarezi J.A."/>
            <person name="Labate C.A."/>
        </authorList>
    </citation>
    <scope>NUCLEOTIDE SEQUENCE</scope>
    <source>
        <strain evidence="1">MF-1</strain>
    </source>
</reference>
<name>A0A9Q3END2_9BASI</name>
<evidence type="ECO:0000313" key="1">
    <source>
        <dbReference type="EMBL" id="MBW0521998.1"/>
    </source>
</evidence>
<dbReference type="EMBL" id="AVOT02029239">
    <property type="protein sequence ID" value="MBW0521998.1"/>
    <property type="molecule type" value="Genomic_DNA"/>
</dbReference>
<accession>A0A9Q3END2</accession>
<evidence type="ECO:0000313" key="2">
    <source>
        <dbReference type="Proteomes" id="UP000765509"/>
    </source>
</evidence>
<dbReference type="Proteomes" id="UP000765509">
    <property type="component" value="Unassembled WGS sequence"/>
</dbReference>
<proteinExistence type="predicted"/>
<protein>
    <submittedName>
        <fullName evidence="1">Uncharacterized protein</fullName>
    </submittedName>
</protein>